<gene>
    <name evidence="9" type="primary">ydjZ_3</name>
    <name evidence="9" type="ORF">Pan216_35580</name>
</gene>
<evidence type="ECO:0000256" key="7">
    <source>
        <dbReference type="SAM" id="MobiDB-lite"/>
    </source>
</evidence>
<keyword evidence="2 6" id="KW-1003">Cell membrane</keyword>
<evidence type="ECO:0000256" key="4">
    <source>
        <dbReference type="ARBA" id="ARBA00022989"/>
    </source>
</evidence>
<reference evidence="9 10" key="1">
    <citation type="submission" date="2019-02" db="EMBL/GenBank/DDBJ databases">
        <title>Deep-cultivation of Planctomycetes and their phenomic and genomic characterization uncovers novel biology.</title>
        <authorList>
            <person name="Wiegand S."/>
            <person name="Jogler M."/>
            <person name="Boedeker C."/>
            <person name="Pinto D."/>
            <person name="Vollmers J."/>
            <person name="Rivas-Marin E."/>
            <person name="Kohn T."/>
            <person name="Peeters S.H."/>
            <person name="Heuer A."/>
            <person name="Rast P."/>
            <person name="Oberbeckmann S."/>
            <person name="Bunk B."/>
            <person name="Jeske O."/>
            <person name="Meyerdierks A."/>
            <person name="Storesund J.E."/>
            <person name="Kallscheuer N."/>
            <person name="Luecker S."/>
            <person name="Lage O.M."/>
            <person name="Pohl T."/>
            <person name="Merkel B.J."/>
            <person name="Hornburger P."/>
            <person name="Mueller R.-W."/>
            <person name="Bruemmer F."/>
            <person name="Labrenz M."/>
            <person name="Spormann A.M."/>
            <person name="Op den Camp H."/>
            <person name="Overmann J."/>
            <person name="Amann R."/>
            <person name="Jetten M.S.M."/>
            <person name="Mascher T."/>
            <person name="Medema M.H."/>
            <person name="Devos D.P."/>
            <person name="Kaster A.-K."/>
            <person name="Ovreas L."/>
            <person name="Rohde M."/>
            <person name="Galperin M.Y."/>
            <person name="Jogler C."/>
        </authorList>
    </citation>
    <scope>NUCLEOTIDE SEQUENCE [LARGE SCALE GENOMIC DNA]</scope>
    <source>
        <strain evidence="9 10">Pan216</strain>
    </source>
</reference>
<feature type="transmembrane region" description="Helical" evidence="6">
    <location>
        <begin position="52"/>
        <end position="81"/>
    </location>
</feature>
<feature type="transmembrane region" description="Helical" evidence="6">
    <location>
        <begin position="203"/>
        <end position="221"/>
    </location>
</feature>
<evidence type="ECO:0000259" key="8">
    <source>
        <dbReference type="Pfam" id="PF09335"/>
    </source>
</evidence>
<accession>A0A518B6U7</accession>
<dbReference type="GO" id="GO:0005886">
    <property type="term" value="C:plasma membrane"/>
    <property type="evidence" value="ECO:0007669"/>
    <property type="project" value="UniProtKB-SubCell"/>
</dbReference>
<organism evidence="9 10">
    <name type="scientific">Kolteria novifilia</name>
    <dbReference type="NCBI Taxonomy" id="2527975"/>
    <lineage>
        <taxon>Bacteria</taxon>
        <taxon>Pseudomonadati</taxon>
        <taxon>Planctomycetota</taxon>
        <taxon>Planctomycetia</taxon>
        <taxon>Kolteriales</taxon>
        <taxon>Kolteriaceae</taxon>
        <taxon>Kolteria</taxon>
    </lineage>
</organism>
<sequence length="261" mass="29307">MERGKLFALLKLLAFLFLIVTAVYFFRFTETGRSITPEAVLNRIRSYKPYDVLIYIGIYIVGTVVMIPGTALSFAGAVLYGTLLGTLYTWIGAVIGSSLAYFVARLLGRDFVDRLLQGRLAEFDRQVSEKGFDGLLIIRLLPIFPFNGVNFASGLTSIKFKDYVLATAIGILPGTFMFQYLFATVGQRLLTDGWKWSYLGDPYLWAPIFSFIVFILVVRFATRKFAKKPSQDDAEVREREKLDSPGELPRTTDDSANPDQG</sequence>
<dbReference type="AlphaFoldDB" id="A0A518B6U7"/>
<evidence type="ECO:0000256" key="1">
    <source>
        <dbReference type="ARBA" id="ARBA00004651"/>
    </source>
</evidence>
<feature type="transmembrane region" description="Helical" evidence="6">
    <location>
        <begin position="87"/>
        <end position="107"/>
    </location>
</feature>
<dbReference type="OrthoDB" id="526867at2"/>
<proteinExistence type="inferred from homology"/>
<keyword evidence="3 6" id="KW-0812">Transmembrane</keyword>
<name>A0A518B6U7_9BACT</name>
<feature type="domain" description="VTT" evidence="8">
    <location>
        <begin position="67"/>
        <end position="182"/>
    </location>
</feature>
<dbReference type="PANTHER" id="PTHR12677:SF59">
    <property type="entry name" value="GOLGI APPARATUS MEMBRANE PROTEIN TVP38-RELATED"/>
    <property type="match status" value="1"/>
</dbReference>
<dbReference type="KEGG" id="knv:Pan216_35580"/>
<evidence type="ECO:0000256" key="2">
    <source>
        <dbReference type="ARBA" id="ARBA00022475"/>
    </source>
</evidence>
<evidence type="ECO:0000313" key="10">
    <source>
        <dbReference type="Proteomes" id="UP000317093"/>
    </source>
</evidence>
<protein>
    <recommendedName>
        <fullName evidence="6">TVP38/TMEM64 family membrane protein</fullName>
    </recommendedName>
</protein>
<dbReference type="InterPro" id="IPR032816">
    <property type="entry name" value="VTT_dom"/>
</dbReference>
<dbReference type="Proteomes" id="UP000317093">
    <property type="component" value="Chromosome"/>
</dbReference>
<feature type="transmembrane region" description="Helical" evidence="6">
    <location>
        <begin position="6"/>
        <end position="26"/>
    </location>
</feature>
<dbReference type="EMBL" id="CP036279">
    <property type="protein sequence ID" value="QDU62690.1"/>
    <property type="molecule type" value="Genomic_DNA"/>
</dbReference>
<comment type="similarity">
    <text evidence="6">Belongs to the TVP38/TMEM64 family.</text>
</comment>
<dbReference type="RefSeq" id="WP_145259606.1">
    <property type="nucleotide sequence ID" value="NZ_CP036279.1"/>
</dbReference>
<keyword evidence="10" id="KW-1185">Reference proteome</keyword>
<dbReference type="Pfam" id="PF09335">
    <property type="entry name" value="VTT_dom"/>
    <property type="match status" value="1"/>
</dbReference>
<evidence type="ECO:0000256" key="6">
    <source>
        <dbReference type="RuleBase" id="RU366058"/>
    </source>
</evidence>
<feature type="compositionally biased region" description="Basic and acidic residues" evidence="7">
    <location>
        <begin position="229"/>
        <end position="244"/>
    </location>
</feature>
<keyword evidence="4 6" id="KW-1133">Transmembrane helix</keyword>
<feature type="transmembrane region" description="Helical" evidence="6">
    <location>
        <begin position="163"/>
        <end position="183"/>
    </location>
</feature>
<evidence type="ECO:0000313" key="9">
    <source>
        <dbReference type="EMBL" id="QDU62690.1"/>
    </source>
</evidence>
<dbReference type="InterPro" id="IPR015414">
    <property type="entry name" value="TMEM64"/>
</dbReference>
<comment type="subcellular location">
    <subcellularLocation>
        <location evidence="1 6">Cell membrane</location>
        <topology evidence="1 6">Multi-pass membrane protein</topology>
    </subcellularLocation>
</comment>
<evidence type="ECO:0000256" key="3">
    <source>
        <dbReference type="ARBA" id="ARBA00022692"/>
    </source>
</evidence>
<dbReference type="PANTHER" id="PTHR12677">
    <property type="entry name" value="GOLGI APPARATUS MEMBRANE PROTEIN TVP38-RELATED"/>
    <property type="match status" value="1"/>
</dbReference>
<feature type="region of interest" description="Disordered" evidence="7">
    <location>
        <begin position="226"/>
        <end position="261"/>
    </location>
</feature>
<evidence type="ECO:0000256" key="5">
    <source>
        <dbReference type="ARBA" id="ARBA00023136"/>
    </source>
</evidence>
<keyword evidence="5 6" id="KW-0472">Membrane</keyword>